<dbReference type="PANTHER" id="PTHR45918">
    <property type="entry name" value="ALPHA-1,3/1,6-MANNOSYLTRANSFERASE ALG2"/>
    <property type="match status" value="1"/>
</dbReference>
<evidence type="ECO:0000256" key="12">
    <source>
        <dbReference type="ARBA" id="ARBA00032874"/>
    </source>
</evidence>
<evidence type="ECO:0000256" key="5">
    <source>
        <dbReference type="ARBA" id="ARBA00022679"/>
    </source>
</evidence>
<evidence type="ECO:0000259" key="15">
    <source>
        <dbReference type="Pfam" id="PF00534"/>
    </source>
</evidence>
<keyword evidence="8" id="KW-1133">Transmembrane helix</keyword>
<comment type="catalytic activity">
    <reaction evidence="14">
        <text>an alpha-D-Man-(1-&gt;3)-beta-D-Man-(1-&gt;4)-beta-D-GlcNAc-(1-&gt;4)-alpha-D-GlcNAc-diphospho-di-trans,poly-cis-dolichol + GDP-alpha-D-mannose = an alpha-D-Man-(1-&gt;3)-[alpha-D-Man-(1-&gt;6)]-beta-D-Man-(1-&gt;4)-beta-D-GlcNAc-(1-&gt;4)-alpha-D-GlcNAc-diphospho-di-trans,poly-cis-dolichol + GDP + H(+)</text>
        <dbReference type="Rhea" id="RHEA:29519"/>
        <dbReference type="Rhea" id="RHEA-COMP:19513"/>
        <dbReference type="Rhea" id="RHEA-COMP:19515"/>
        <dbReference type="ChEBI" id="CHEBI:15378"/>
        <dbReference type="ChEBI" id="CHEBI:57527"/>
        <dbReference type="ChEBI" id="CHEBI:58189"/>
        <dbReference type="ChEBI" id="CHEBI:132510"/>
        <dbReference type="ChEBI" id="CHEBI:132511"/>
        <dbReference type="EC" id="2.4.1.257"/>
    </reaction>
    <physiologicalReaction direction="left-to-right" evidence="14">
        <dbReference type="Rhea" id="RHEA:29520"/>
    </physiologicalReaction>
</comment>
<feature type="domain" description="Glycosyl transferase family 1" evidence="15">
    <location>
        <begin position="190"/>
        <end position="348"/>
    </location>
</feature>
<evidence type="ECO:0000313" key="18">
    <source>
        <dbReference type="Proteomes" id="UP000789941"/>
    </source>
</evidence>
<evidence type="ECO:0000256" key="13">
    <source>
        <dbReference type="ARBA" id="ARBA00045103"/>
    </source>
</evidence>
<comment type="caution">
    <text evidence="17">The sequence shown here is derived from an EMBL/GenBank/DDBJ whole genome shotgun (WGS) entry which is preliminary data.</text>
</comment>
<dbReference type="EMBL" id="CABMJJ010000009">
    <property type="protein sequence ID" value="VVC04510.1"/>
    <property type="molecule type" value="Genomic_DNA"/>
</dbReference>
<dbReference type="GO" id="GO:0012505">
    <property type="term" value="C:endomembrane system"/>
    <property type="evidence" value="ECO:0007669"/>
    <property type="project" value="TreeGrafter"/>
</dbReference>
<evidence type="ECO:0000256" key="4">
    <source>
        <dbReference type="ARBA" id="ARBA00012649"/>
    </source>
</evidence>
<protein>
    <recommendedName>
        <fullName evidence="10">GDP-Man:Man(1)GlcNAc(2)-PP-Dol alpha-1,3-mannosyltransferase</fullName>
        <ecNumber evidence="4">2.4.1.132</ecNumber>
        <ecNumber evidence="3">2.4.1.257</ecNumber>
    </recommendedName>
    <alternativeName>
        <fullName evidence="12">GDP-Man:Man(1)GlcNAc(2)-PP-dolichol mannosyltransferase</fullName>
    </alternativeName>
    <alternativeName>
        <fullName evidence="11">GDP-Man:Man(2)GlcNAc(2)-PP-Dol alpha-1,6-mannosyltransferase</fullName>
    </alternativeName>
</protein>
<sequence length="375" mass="43480">MRLVIVTPFLESKGGMERVVLKIAQHFNAKIHCLRYNSNATFLEFQKLNIEVVKPSFTGSLPLGRRVATAIEAGNHFYNVELKEYDLINAQQTPSEWIRNKNKPVIWYCHTPNREAFDLYNWRMKKRGPFSKAIFWASIKAFKHFEFKTVPKIEYVFTNSINSQSRIKKYLNRESEVLYPGVEYEKFSCKSSDQFFFYPSRITPEKELEFAIEAFKLFSSRTKGWKLVISGSLSDRPEHQAYYKKIKSLCSSEIIIETNISEDRLHELYATCTAVLYTPVNEDFGLVPLEAMASSKPCIARSEGGPRETILNGIDGFLVDSAWAMAEKMEWLSKHPDKCASMGRMGRKKVQQDFTWDKFLKRFEQKANEVINSKT</sequence>
<dbReference type="InterPro" id="IPR001296">
    <property type="entry name" value="Glyco_trans_1"/>
</dbReference>
<evidence type="ECO:0000256" key="6">
    <source>
        <dbReference type="ARBA" id="ARBA00022692"/>
    </source>
</evidence>
<comment type="catalytic activity">
    <reaction evidence="13">
        <text>a beta-D-Man-(1-&gt;4)-beta-D-GlcNAc-(1-&gt;4)-alpha-D-GlcNAc-diphospho-di-trans,poly-cis-dolichol + GDP-alpha-D-mannose = an alpha-D-Man-(1-&gt;3)-beta-D-Man-(1-&gt;4)-beta-D-GlcNAc-(1-&gt;4)-alpha-D-GlcNAc-diphospho-di-trans,poly-cis-dolichol + GDP + H(+)</text>
        <dbReference type="Rhea" id="RHEA:29515"/>
        <dbReference type="Rhea" id="RHEA-COMP:19511"/>
        <dbReference type="Rhea" id="RHEA-COMP:19513"/>
        <dbReference type="ChEBI" id="CHEBI:15378"/>
        <dbReference type="ChEBI" id="CHEBI:57527"/>
        <dbReference type="ChEBI" id="CHEBI:58189"/>
        <dbReference type="ChEBI" id="CHEBI:58472"/>
        <dbReference type="ChEBI" id="CHEBI:132510"/>
        <dbReference type="EC" id="2.4.1.132"/>
    </reaction>
    <physiologicalReaction direction="left-to-right" evidence="13">
        <dbReference type="Rhea" id="RHEA:29516"/>
    </physiologicalReaction>
</comment>
<proteinExistence type="predicted"/>
<dbReference type="EC" id="2.4.1.257" evidence="3"/>
<evidence type="ECO:0000256" key="1">
    <source>
        <dbReference type="ARBA" id="ARBA00004586"/>
    </source>
</evidence>
<dbReference type="PANTHER" id="PTHR45918:SF1">
    <property type="entry name" value="ALPHA-1,3_1,6-MANNOSYLTRANSFERASE ALG2"/>
    <property type="match status" value="1"/>
</dbReference>
<keyword evidence="7" id="KW-0256">Endoplasmic reticulum</keyword>
<dbReference type="Proteomes" id="UP000789941">
    <property type="component" value="Unassembled WGS sequence"/>
</dbReference>
<dbReference type="SUPFAM" id="SSF53756">
    <property type="entry name" value="UDP-Glycosyltransferase/glycogen phosphorylase"/>
    <property type="match status" value="1"/>
</dbReference>
<dbReference type="GO" id="GO:0004378">
    <property type="term" value="F:GDP-Man:Man(1)GlcNAc(2)-PP-Dol alpha-1,3-mannosyltransferase activity"/>
    <property type="evidence" value="ECO:0007669"/>
    <property type="project" value="InterPro"/>
</dbReference>
<evidence type="ECO:0000256" key="8">
    <source>
        <dbReference type="ARBA" id="ARBA00022989"/>
    </source>
</evidence>
<name>A0A5E4LRD2_9ARCH</name>
<evidence type="ECO:0000256" key="9">
    <source>
        <dbReference type="ARBA" id="ARBA00023136"/>
    </source>
</evidence>
<evidence type="ECO:0000256" key="7">
    <source>
        <dbReference type="ARBA" id="ARBA00022824"/>
    </source>
</evidence>
<keyword evidence="6" id="KW-0812">Transmembrane</keyword>
<dbReference type="GO" id="GO:0102986">
    <property type="term" value="F:trehalose synthase activity"/>
    <property type="evidence" value="ECO:0007669"/>
    <property type="project" value="UniProtKB-EC"/>
</dbReference>
<gene>
    <name evidence="17" type="primary">treT_1</name>
    <name evidence="17" type="ORF">LFW2832_00999</name>
</gene>
<comment type="pathway">
    <text evidence="2">Protein modification; protein glycosylation.</text>
</comment>
<dbReference type="Pfam" id="PF13439">
    <property type="entry name" value="Glyco_transf_4"/>
    <property type="match status" value="1"/>
</dbReference>
<reference evidence="17 18" key="1">
    <citation type="submission" date="2019-08" db="EMBL/GenBank/DDBJ databases">
        <authorList>
            <person name="Vazquez-Campos X."/>
        </authorList>
    </citation>
    <scope>NUCLEOTIDE SEQUENCE [LARGE SCALE GENOMIC DNA]</scope>
    <source>
        <strain evidence="17">LFW-283_2</strain>
    </source>
</reference>
<evidence type="ECO:0000256" key="10">
    <source>
        <dbReference type="ARBA" id="ARBA00032047"/>
    </source>
</evidence>
<keyword evidence="5 17" id="KW-0808">Transferase</keyword>
<dbReference type="Pfam" id="PF00534">
    <property type="entry name" value="Glycos_transf_1"/>
    <property type="match status" value="1"/>
</dbReference>
<evidence type="ECO:0000256" key="3">
    <source>
        <dbReference type="ARBA" id="ARBA00011969"/>
    </source>
</evidence>
<dbReference type="InterPro" id="IPR027054">
    <property type="entry name" value="ALG2"/>
</dbReference>
<organism evidence="17 18">
    <name type="scientific">Candidatus Bilamarchaeum dharawalense</name>
    <dbReference type="NCBI Taxonomy" id="2885759"/>
    <lineage>
        <taxon>Archaea</taxon>
        <taxon>Candidatus Micrarchaeota</taxon>
        <taxon>Candidatus Micrarchaeia</taxon>
        <taxon>Candidatus Anstonellales</taxon>
        <taxon>Candidatus Bilamarchaeaceae</taxon>
        <taxon>Candidatus Bilamarchaeum</taxon>
    </lineage>
</organism>
<accession>A0A5E4LRD2</accession>
<keyword evidence="9" id="KW-0472">Membrane</keyword>
<evidence type="ECO:0000256" key="2">
    <source>
        <dbReference type="ARBA" id="ARBA00004922"/>
    </source>
</evidence>
<comment type="subcellular location">
    <subcellularLocation>
        <location evidence="1">Endoplasmic reticulum membrane</location>
    </subcellularLocation>
</comment>
<evidence type="ECO:0000313" key="17">
    <source>
        <dbReference type="EMBL" id="VVC04510.1"/>
    </source>
</evidence>
<evidence type="ECO:0000256" key="11">
    <source>
        <dbReference type="ARBA" id="ARBA00032333"/>
    </source>
</evidence>
<dbReference type="EC" id="2.4.1.132" evidence="4"/>
<evidence type="ECO:0000259" key="16">
    <source>
        <dbReference type="Pfam" id="PF13439"/>
    </source>
</evidence>
<dbReference type="Gene3D" id="3.40.50.2000">
    <property type="entry name" value="Glycogen Phosphorylase B"/>
    <property type="match status" value="2"/>
</dbReference>
<feature type="domain" description="Glycosyltransferase subfamily 4-like N-terminal" evidence="16">
    <location>
        <begin position="14"/>
        <end position="185"/>
    </location>
</feature>
<keyword evidence="17" id="KW-0328">Glycosyltransferase</keyword>
<dbReference type="InterPro" id="IPR028098">
    <property type="entry name" value="Glyco_trans_4-like_N"/>
</dbReference>
<dbReference type="AlphaFoldDB" id="A0A5E4LRD2"/>
<evidence type="ECO:0000256" key="14">
    <source>
        <dbReference type="ARBA" id="ARBA00045104"/>
    </source>
</evidence>